<dbReference type="EC" id="2.1.1.37" evidence="8"/>
<proteinExistence type="inferred from homology"/>
<comment type="similarity">
    <text evidence="6 7">Belongs to the class I-like SAM-binding methyltransferase superfamily. C5-methyltransferase family.</text>
</comment>
<evidence type="ECO:0000256" key="2">
    <source>
        <dbReference type="ARBA" id="ARBA00022679"/>
    </source>
</evidence>
<dbReference type="Proteomes" id="UP001319827">
    <property type="component" value="Chromosome"/>
</dbReference>
<dbReference type="PANTHER" id="PTHR10629">
    <property type="entry name" value="CYTOSINE-SPECIFIC METHYLTRANSFERASE"/>
    <property type="match status" value="1"/>
</dbReference>
<evidence type="ECO:0000256" key="1">
    <source>
        <dbReference type="ARBA" id="ARBA00022603"/>
    </source>
</evidence>
<evidence type="ECO:0000313" key="9">
    <source>
        <dbReference type="EMBL" id="BCR03077.1"/>
    </source>
</evidence>
<keyword evidence="3 6" id="KW-0949">S-adenosyl-L-methionine</keyword>
<reference evidence="9 10" key="1">
    <citation type="journal article" date="2016" name="C (Basel)">
        <title>Selective Growth of and Electricity Production by Marine Exoelectrogenic Bacteria in Self-Aggregated Hydrogel of Microbially Reduced Graphene Oxide.</title>
        <authorList>
            <person name="Yoshida N."/>
            <person name="Goto Y."/>
            <person name="Miyata Y."/>
        </authorList>
    </citation>
    <scope>NUCLEOTIDE SEQUENCE [LARGE SCALE GENOMIC DNA]</scope>
    <source>
        <strain evidence="9 10">NIT-T3</strain>
    </source>
</reference>
<organism evidence="9 10">
    <name type="scientific">Desulfuromonas versatilis</name>
    <dbReference type="NCBI Taxonomy" id="2802975"/>
    <lineage>
        <taxon>Bacteria</taxon>
        <taxon>Pseudomonadati</taxon>
        <taxon>Thermodesulfobacteriota</taxon>
        <taxon>Desulfuromonadia</taxon>
        <taxon>Desulfuromonadales</taxon>
        <taxon>Desulfuromonadaceae</taxon>
        <taxon>Desulfuromonas</taxon>
    </lineage>
</organism>
<evidence type="ECO:0000256" key="5">
    <source>
        <dbReference type="ARBA" id="ARBA00047422"/>
    </source>
</evidence>
<dbReference type="SUPFAM" id="SSF53335">
    <property type="entry name" value="S-adenosyl-L-methionine-dependent methyltransferases"/>
    <property type="match status" value="1"/>
</dbReference>
<keyword evidence="2 6" id="KW-0808">Transferase</keyword>
<comment type="catalytic activity">
    <reaction evidence="5 8">
        <text>a 2'-deoxycytidine in DNA + S-adenosyl-L-methionine = a 5-methyl-2'-deoxycytidine in DNA + S-adenosyl-L-homocysteine + H(+)</text>
        <dbReference type="Rhea" id="RHEA:13681"/>
        <dbReference type="Rhea" id="RHEA-COMP:11369"/>
        <dbReference type="Rhea" id="RHEA-COMP:11370"/>
        <dbReference type="ChEBI" id="CHEBI:15378"/>
        <dbReference type="ChEBI" id="CHEBI:57856"/>
        <dbReference type="ChEBI" id="CHEBI:59789"/>
        <dbReference type="ChEBI" id="CHEBI:85452"/>
        <dbReference type="ChEBI" id="CHEBI:85454"/>
        <dbReference type="EC" id="2.1.1.37"/>
    </reaction>
</comment>
<dbReference type="GO" id="GO:0008168">
    <property type="term" value="F:methyltransferase activity"/>
    <property type="evidence" value="ECO:0007669"/>
    <property type="project" value="UniProtKB-KW"/>
</dbReference>
<evidence type="ECO:0000256" key="7">
    <source>
        <dbReference type="RuleBase" id="RU000416"/>
    </source>
</evidence>
<dbReference type="InterPro" id="IPR050390">
    <property type="entry name" value="C5-Methyltransferase"/>
</dbReference>
<dbReference type="PANTHER" id="PTHR10629:SF52">
    <property type="entry name" value="DNA (CYTOSINE-5)-METHYLTRANSFERASE 1"/>
    <property type="match status" value="1"/>
</dbReference>
<protein>
    <recommendedName>
        <fullName evidence="8">Cytosine-specific methyltransferase</fullName>
        <ecNumber evidence="8">2.1.1.37</ecNumber>
    </recommendedName>
</protein>
<keyword evidence="10" id="KW-1185">Reference proteome</keyword>
<gene>
    <name evidence="9" type="primary">ydiP</name>
    <name evidence="9" type="ORF">DESUT3_01460</name>
</gene>
<evidence type="ECO:0000256" key="8">
    <source>
        <dbReference type="RuleBase" id="RU000417"/>
    </source>
</evidence>
<evidence type="ECO:0000313" key="10">
    <source>
        <dbReference type="Proteomes" id="UP001319827"/>
    </source>
</evidence>
<dbReference type="PROSITE" id="PS00094">
    <property type="entry name" value="C5_MTASE_1"/>
    <property type="match status" value="1"/>
</dbReference>
<dbReference type="PROSITE" id="PS51679">
    <property type="entry name" value="SAM_MT_C5"/>
    <property type="match status" value="1"/>
</dbReference>
<feature type="active site" evidence="6">
    <location>
        <position position="69"/>
    </location>
</feature>
<accession>A0ABM8HNN5</accession>
<dbReference type="Gene3D" id="3.40.50.150">
    <property type="entry name" value="Vaccinia Virus protein VP39"/>
    <property type="match status" value="1"/>
</dbReference>
<evidence type="ECO:0000256" key="6">
    <source>
        <dbReference type="PROSITE-ProRule" id="PRU01016"/>
    </source>
</evidence>
<dbReference type="NCBIfam" id="TIGR00675">
    <property type="entry name" value="dcm"/>
    <property type="match status" value="1"/>
</dbReference>
<keyword evidence="4" id="KW-0680">Restriction system</keyword>
<reference evidence="9 10" key="2">
    <citation type="journal article" date="2021" name="Int. J. Syst. Evol. Microbiol.">
        <title>Isolation and Polyphasic Characterization of Desulfuromonas versatilis sp. Nov., an Electrogenic Bacteria Capable of Versatile Metabolism Isolated from a Graphene Oxide-Reducing Enrichment Culture.</title>
        <authorList>
            <person name="Xie L."/>
            <person name="Yoshida N."/>
            <person name="Ishii S."/>
            <person name="Meng L."/>
        </authorList>
    </citation>
    <scope>NUCLEOTIDE SEQUENCE [LARGE SCALE GENOMIC DNA]</scope>
    <source>
        <strain evidence="9 10">NIT-T3</strain>
    </source>
</reference>
<dbReference type="RefSeq" id="WP_221250556.1">
    <property type="nucleotide sequence ID" value="NZ_AP024355.1"/>
</dbReference>
<dbReference type="InterPro" id="IPR029063">
    <property type="entry name" value="SAM-dependent_MTases_sf"/>
</dbReference>
<dbReference type="GO" id="GO:0032259">
    <property type="term" value="P:methylation"/>
    <property type="evidence" value="ECO:0007669"/>
    <property type="project" value="UniProtKB-KW"/>
</dbReference>
<keyword evidence="1 6" id="KW-0489">Methyltransferase</keyword>
<evidence type="ECO:0000256" key="3">
    <source>
        <dbReference type="ARBA" id="ARBA00022691"/>
    </source>
</evidence>
<name>A0ABM8HNN5_9BACT</name>
<dbReference type="InterPro" id="IPR001525">
    <property type="entry name" value="C5_MeTfrase"/>
</dbReference>
<dbReference type="EMBL" id="AP024355">
    <property type="protein sequence ID" value="BCR03077.1"/>
    <property type="molecule type" value="Genomic_DNA"/>
</dbReference>
<dbReference type="Pfam" id="PF00145">
    <property type="entry name" value="DNA_methylase"/>
    <property type="match status" value="1"/>
</dbReference>
<dbReference type="InterPro" id="IPR018117">
    <property type="entry name" value="C5_DNA_meth_AS"/>
</dbReference>
<evidence type="ECO:0000256" key="4">
    <source>
        <dbReference type="ARBA" id="ARBA00022747"/>
    </source>
</evidence>
<sequence>MKSVGLFAGIGGVELGFERAGIQCVHLCEINEGAAEVLKRGFPGVPLSYDVKKLTTIPDVDIVAGGFPCQNLSLVGDNKGIHGEKSGLVNDFFRLIESKRKKPTWIVLENVPFMLWQRKGEAMRYVIGLLEGLGYRWAYRVVDARAFGRPQRRRRVLFAASRTEDPRTVLFSDEAFADYDTDHGNSPCGFYWTEGRAGLGWAPNATPTLKGGSSVGIPSLPAIWFRRTGELATPHICDAERLQGFRAGWTDVEVNGKPIRLGFRCGMVGNAVSVPMAKWLGGRLVKPGTYESDRTMPQYDGGVWPNAAWGEKGKVFPVEITEYPKKYKYKGLEEFLKYPTKPLSERAASGFLKRARSGKLRFAEGFLEAVEAHIYESQEV</sequence>
<dbReference type="PRINTS" id="PR00105">
    <property type="entry name" value="C5METTRFRASE"/>
</dbReference>